<reference evidence="2" key="2">
    <citation type="submission" date="2020-11" db="EMBL/GenBank/DDBJ databases">
        <authorList>
            <person name="McCartney M.A."/>
            <person name="Auch B."/>
            <person name="Kono T."/>
            <person name="Mallez S."/>
            <person name="Becker A."/>
            <person name="Gohl D.M."/>
            <person name="Silverstein K.A.T."/>
            <person name="Koren S."/>
            <person name="Bechman K.B."/>
            <person name="Herman A."/>
            <person name="Abrahante J.E."/>
            <person name="Garbe J."/>
        </authorList>
    </citation>
    <scope>NUCLEOTIDE SEQUENCE</scope>
    <source>
        <strain evidence="2">Duluth1</strain>
        <tissue evidence="2">Whole animal</tissue>
    </source>
</reference>
<evidence type="ECO:0000256" key="1">
    <source>
        <dbReference type="SAM" id="MobiDB-lite"/>
    </source>
</evidence>
<dbReference type="Proteomes" id="UP000828390">
    <property type="component" value="Unassembled WGS sequence"/>
</dbReference>
<evidence type="ECO:0000313" key="3">
    <source>
        <dbReference type="Proteomes" id="UP000828390"/>
    </source>
</evidence>
<keyword evidence="3" id="KW-1185">Reference proteome</keyword>
<accession>A0A9D4MP75</accession>
<feature type="compositionally biased region" description="Basic and acidic residues" evidence="1">
    <location>
        <begin position="41"/>
        <end position="50"/>
    </location>
</feature>
<dbReference type="AlphaFoldDB" id="A0A9D4MP75"/>
<dbReference type="EMBL" id="JAIWYP010000001">
    <property type="protein sequence ID" value="KAH3879131.1"/>
    <property type="molecule type" value="Genomic_DNA"/>
</dbReference>
<gene>
    <name evidence="2" type="ORF">DPMN_003032</name>
</gene>
<evidence type="ECO:0000313" key="2">
    <source>
        <dbReference type="EMBL" id="KAH3879131.1"/>
    </source>
</evidence>
<reference evidence="2" key="1">
    <citation type="journal article" date="2019" name="bioRxiv">
        <title>The Genome of the Zebra Mussel, Dreissena polymorpha: A Resource for Invasive Species Research.</title>
        <authorList>
            <person name="McCartney M.A."/>
            <person name="Auch B."/>
            <person name="Kono T."/>
            <person name="Mallez S."/>
            <person name="Zhang Y."/>
            <person name="Obille A."/>
            <person name="Becker A."/>
            <person name="Abrahante J.E."/>
            <person name="Garbe J."/>
            <person name="Badalamenti J.P."/>
            <person name="Herman A."/>
            <person name="Mangelson H."/>
            <person name="Liachko I."/>
            <person name="Sullivan S."/>
            <person name="Sone E.D."/>
            <person name="Koren S."/>
            <person name="Silverstein K.A.T."/>
            <person name="Beckman K.B."/>
            <person name="Gohl D.M."/>
        </authorList>
    </citation>
    <scope>NUCLEOTIDE SEQUENCE</scope>
    <source>
        <strain evidence="2">Duluth1</strain>
        <tissue evidence="2">Whole animal</tissue>
    </source>
</reference>
<sequence length="50" mass="5449">MIIKPHTPRFGDLESLGSCSVSNSILMTKPRQRSSNNSSQVEDHPKPLGA</sequence>
<proteinExistence type="predicted"/>
<comment type="caution">
    <text evidence="2">The sequence shown here is derived from an EMBL/GenBank/DDBJ whole genome shotgun (WGS) entry which is preliminary data.</text>
</comment>
<name>A0A9D4MP75_DREPO</name>
<organism evidence="2 3">
    <name type="scientific">Dreissena polymorpha</name>
    <name type="common">Zebra mussel</name>
    <name type="synonym">Mytilus polymorpha</name>
    <dbReference type="NCBI Taxonomy" id="45954"/>
    <lineage>
        <taxon>Eukaryota</taxon>
        <taxon>Metazoa</taxon>
        <taxon>Spiralia</taxon>
        <taxon>Lophotrochozoa</taxon>
        <taxon>Mollusca</taxon>
        <taxon>Bivalvia</taxon>
        <taxon>Autobranchia</taxon>
        <taxon>Heteroconchia</taxon>
        <taxon>Euheterodonta</taxon>
        <taxon>Imparidentia</taxon>
        <taxon>Neoheterodontei</taxon>
        <taxon>Myida</taxon>
        <taxon>Dreissenoidea</taxon>
        <taxon>Dreissenidae</taxon>
        <taxon>Dreissena</taxon>
    </lineage>
</organism>
<feature type="region of interest" description="Disordered" evidence="1">
    <location>
        <begin position="24"/>
        <end position="50"/>
    </location>
</feature>
<protein>
    <submittedName>
        <fullName evidence="2">Uncharacterized protein</fullName>
    </submittedName>
</protein>